<comment type="caution">
    <text evidence="2">The sequence shown here is derived from an EMBL/GenBank/DDBJ whole genome shotgun (WGS) entry which is preliminary data.</text>
</comment>
<evidence type="ECO:0000313" key="3">
    <source>
        <dbReference type="Proteomes" id="UP000193411"/>
    </source>
</evidence>
<gene>
    <name evidence="2" type="ORF">BCR44DRAFT_266837</name>
</gene>
<sequence>MALCPLSTSRRRLPHSSANSPITRVHVKRHSVAVISDRLDIGYPHLEFDDEVHTVTATTRHSFPGSWFRAAKGSWTPSSCNCAFSPFKELHFDWLTKLMTQPEVYGDMDTYLPDSLPPRRRQPSPRSSRRPSIELPQRPGQPTGYRLPPSSTDMYRPDPQFDVYRPENNGNVYRPDVIR</sequence>
<feature type="compositionally biased region" description="Basic residues" evidence="1">
    <location>
        <begin position="118"/>
        <end position="129"/>
    </location>
</feature>
<feature type="region of interest" description="Disordered" evidence="1">
    <location>
        <begin position="109"/>
        <end position="179"/>
    </location>
</feature>
<proteinExistence type="predicted"/>
<evidence type="ECO:0000313" key="2">
    <source>
        <dbReference type="EMBL" id="ORZ32005.1"/>
    </source>
</evidence>
<protein>
    <submittedName>
        <fullName evidence="2">Uncharacterized protein</fullName>
    </submittedName>
</protein>
<dbReference type="AlphaFoldDB" id="A0A1Y2HBX1"/>
<dbReference type="Proteomes" id="UP000193411">
    <property type="component" value="Unassembled WGS sequence"/>
</dbReference>
<accession>A0A1Y2HBX1</accession>
<name>A0A1Y2HBX1_9FUNG</name>
<evidence type="ECO:0000256" key="1">
    <source>
        <dbReference type="SAM" id="MobiDB-lite"/>
    </source>
</evidence>
<keyword evidence="3" id="KW-1185">Reference proteome</keyword>
<dbReference type="EMBL" id="MCFL01000052">
    <property type="protein sequence ID" value="ORZ32005.1"/>
    <property type="molecule type" value="Genomic_DNA"/>
</dbReference>
<reference evidence="2 3" key="1">
    <citation type="submission" date="2016-07" db="EMBL/GenBank/DDBJ databases">
        <title>Pervasive Adenine N6-methylation of Active Genes in Fungi.</title>
        <authorList>
            <consortium name="DOE Joint Genome Institute"/>
            <person name="Mondo S.J."/>
            <person name="Dannebaum R.O."/>
            <person name="Kuo R.C."/>
            <person name="Labutti K."/>
            <person name="Haridas S."/>
            <person name="Kuo A."/>
            <person name="Salamov A."/>
            <person name="Ahrendt S.R."/>
            <person name="Lipzen A."/>
            <person name="Sullivan W."/>
            <person name="Andreopoulos W.B."/>
            <person name="Clum A."/>
            <person name="Lindquist E."/>
            <person name="Daum C."/>
            <person name="Ramamoorthy G.K."/>
            <person name="Gryganskyi A."/>
            <person name="Culley D."/>
            <person name="Magnuson J.K."/>
            <person name="James T.Y."/>
            <person name="O'Malley M.A."/>
            <person name="Stajich J.E."/>
            <person name="Spatafora J.W."/>
            <person name="Visel A."/>
            <person name="Grigoriev I.V."/>
        </authorList>
    </citation>
    <scope>NUCLEOTIDE SEQUENCE [LARGE SCALE GENOMIC DNA]</scope>
    <source>
        <strain evidence="2 3">PL171</strain>
    </source>
</reference>
<organism evidence="2 3">
    <name type="scientific">Catenaria anguillulae PL171</name>
    <dbReference type="NCBI Taxonomy" id="765915"/>
    <lineage>
        <taxon>Eukaryota</taxon>
        <taxon>Fungi</taxon>
        <taxon>Fungi incertae sedis</taxon>
        <taxon>Blastocladiomycota</taxon>
        <taxon>Blastocladiomycetes</taxon>
        <taxon>Blastocladiales</taxon>
        <taxon>Catenariaceae</taxon>
        <taxon>Catenaria</taxon>
    </lineage>
</organism>